<proteinExistence type="predicted"/>
<dbReference type="Proteomes" id="UP000265566">
    <property type="component" value="Chromosome 3"/>
</dbReference>
<accession>A0A396IMH6</accession>
<dbReference type="EMBL" id="PSQE01000003">
    <property type="protein sequence ID" value="RHN65544.1"/>
    <property type="molecule type" value="Genomic_DNA"/>
</dbReference>
<comment type="caution">
    <text evidence="1">The sequence shown here is derived from an EMBL/GenBank/DDBJ whole genome shotgun (WGS) entry which is preliminary data.</text>
</comment>
<evidence type="ECO:0000313" key="1">
    <source>
        <dbReference type="EMBL" id="RHN65544.1"/>
    </source>
</evidence>
<dbReference type="AlphaFoldDB" id="A0A396IMH6"/>
<protein>
    <submittedName>
        <fullName evidence="1">Uncharacterized protein</fullName>
    </submittedName>
</protein>
<name>A0A396IMH6_MEDTR</name>
<reference evidence="1" key="1">
    <citation type="journal article" date="2018" name="Nat. Plants">
        <title>Whole-genome landscape of Medicago truncatula symbiotic genes.</title>
        <authorList>
            <person name="Pecrix Y."/>
            <person name="Gamas P."/>
            <person name="Carrere S."/>
        </authorList>
    </citation>
    <scope>NUCLEOTIDE SEQUENCE</scope>
    <source>
        <tissue evidence="1">Leaves</tissue>
    </source>
</reference>
<sequence>MLNICVPNINGVCDPICIKPFIKTLASLSNSPALVKFCATSNIGILGLIVRLPKKFLFEYLRRQKGYHKIADALLGQCCLSNLLEF</sequence>
<organism evidence="1">
    <name type="scientific">Medicago truncatula</name>
    <name type="common">Barrel medic</name>
    <name type="synonym">Medicago tribuloides</name>
    <dbReference type="NCBI Taxonomy" id="3880"/>
    <lineage>
        <taxon>Eukaryota</taxon>
        <taxon>Viridiplantae</taxon>
        <taxon>Streptophyta</taxon>
        <taxon>Embryophyta</taxon>
        <taxon>Tracheophyta</taxon>
        <taxon>Spermatophyta</taxon>
        <taxon>Magnoliopsida</taxon>
        <taxon>eudicotyledons</taxon>
        <taxon>Gunneridae</taxon>
        <taxon>Pentapetalae</taxon>
        <taxon>rosids</taxon>
        <taxon>fabids</taxon>
        <taxon>Fabales</taxon>
        <taxon>Fabaceae</taxon>
        <taxon>Papilionoideae</taxon>
        <taxon>50 kb inversion clade</taxon>
        <taxon>NPAAA clade</taxon>
        <taxon>Hologalegina</taxon>
        <taxon>IRL clade</taxon>
        <taxon>Trifolieae</taxon>
        <taxon>Medicago</taxon>
    </lineage>
</organism>
<dbReference type="Gramene" id="rna13391">
    <property type="protein sequence ID" value="RHN65544.1"/>
    <property type="gene ID" value="gene13391"/>
</dbReference>
<gene>
    <name evidence="1" type="ORF">MtrunA17_Chr3g0081021</name>
</gene>